<dbReference type="InterPro" id="IPR012902">
    <property type="entry name" value="N_methyl_site"/>
</dbReference>
<dbReference type="Gene3D" id="3.30.700.10">
    <property type="entry name" value="Glycoprotein, Type 4 Pilin"/>
    <property type="match status" value="1"/>
</dbReference>
<dbReference type="EMBL" id="JBANFI010000004">
    <property type="protein sequence ID" value="MFK7160907.1"/>
    <property type="molecule type" value="Genomic_DNA"/>
</dbReference>
<evidence type="ECO:0000256" key="5">
    <source>
        <dbReference type="SAM" id="Phobius"/>
    </source>
</evidence>
<dbReference type="PANTHER" id="PTHR30093">
    <property type="entry name" value="GENERAL SECRETION PATHWAY PROTEIN G"/>
    <property type="match status" value="1"/>
</dbReference>
<feature type="transmembrane region" description="Helical" evidence="5">
    <location>
        <begin position="6"/>
        <end position="28"/>
    </location>
</feature>
<dbReference type="PANTHER" id="PTHR30093:SF34">
    <property type="entry name" value="PREPILIN PEPTIDASE-DEPENDENT PROTEIN D"/>
    <property type="match status" value="1"/>
</dbReference>
<dbReference type="PRINTS" id="PR00813">
    <property type="entry name" value="BCTERIALGSPG"/>
</dbReference>
<dbReference type="SUPFAM" id="SSF54523">
    <property type="entry name" value="Pili subunits"/>
    <property type="match status" value="1"/>
</dbReference>
<dbReference type="Proteomes" id="UP001621714">
    <property type="component" value="Unassembled WGS sequence"/>
</dbReference>
<dbReference type="Pfam" id="PF07963">
    <property type="entry name" value="N_methyl"/>
    <property type="match status" value="1"/>
</dbReference>
<dbReference type="InterPro" id="IPR000983">
    <property type="entry name" value="Bac_GSPG_pilin"/>
</dbReference>
<proteinExistence type="inferred from homology"/>
<protein>
    <submittedName>
        <fullName evidence="6">Prepilin-type N-terminal cleavage/methylation domain-containing protein</fullName>
    </submittedName>
</protein>
<dbReference type="Pfam" id="PF00114">
    <property type="entry name" value="Pilin"/>
    <property type="match status" value="1"/>
</dbReference>
<dbReference type="RefSeq" id="WP_405339081.1">
    <property type="nucleotide sequence ID" value="NZ_JBANFI010000004.1"/>
</dbReference>
<evidence type="ECO:0000256" key="1">
    <source>
        <dbReference type="ARBA" id="ARBA00005233"/>
    </source>
</evidence>
<evidence type="ECO:0000313" key="6">
    <source>
        <dbReference type="EMBL" id="MFK7160907.1"/>
    </source>
</evidence>
<keyword evidence="3" id="KW-0488">Methylation</keyword>
<keyword evidence="4" id="KW-0281">Fimbrium</keyword>
<evidence type="ECO:0000313" key="7">
    <source>
        <dbReference type="Proteomes" id="UP001621714"/>
    </source>
</evidence>
<name>A0ABW8PX80_9GAMM</name>
<keyword evidence="7" id="KW-1185">Reference proteome</keyword>
<organism evidence="6 7">
    <name type="scientific">Marinospirillum alkalitolerans</name>
    <dbReference type="NCBI Taxonomy" id="3123374"/>
    <lineage>
        <taxon>Bacteria</taxon>
        <taxon>Pseudomonadati</taxon>
        <taxon>Pseudomonadota</taxon>
        <taxon>Gammaproteobacteria</taxon>
        <taxon>Oceanospirillales</taxon>
        <taxon>Oceanospirillaceae</taxon>
        <taxon>Marinospirillum</taxon>
    </lineage>
</organism>
<keyword evidence="5" id="KW-0812">Transmembrane</keyword>
<dbReference type="InterPro" id="IPR045584">
    <property type="entry name" value="Pilin-like"/>
</dbReference>
<evidence type="ECO:0000256" key="4">
    <source>
        <dbReference type="RuleBase" id="RU000389"/>
    </source>
</evidence>
<dbReference type="NCBIfam" id="TIGR02532">
    <property type="entry name" value="IV_pilin_GFxxxE"/>
    <property type="match status" value="1"/>
</dbReference>
<keyword evidence="5" id="KW-0472">Membrane</keyword>
<keyword evidence="5" id="KW-1133">Transmembrane helix</keyword>
<reference evidence="6 7" key="1">
    <citation type="submission" date="2024-02" db="EMBL/GenBank/DDBJ databases">
        <title>Marinospirillum sp. MEB 164 isolated from Lonar lake sediment.</title>
        <authorList>
            <person name="Joshi A."/>
            <person name="Thite S."/>
        </authorList>
    </citation>
    <scope>NUCLEOTIDE SEQUENCE [LARGE SCALE GENOMIC DNA]</scope>
    <source>
        <strain evidence="6 7">MEB164</strain>
    </source>
</reference>
<evidence type="ECO:0000256" key="3">
    <source>
        <dbReference type="ARBA" id="ARBA00022481"/>
    </source>
</evidence>
<comment type="subunit">
    <text evidence="2">The pili are polar flexible filaments of about 5.4 nanometers diameter and 2.5 micrometers average length; they consist of only a single polypeptide chain arranged in a helical configuration of five subunits per turn in the assembled pilus.</text>
</comment>
<evidence type="ECO:0000256" key="2">
    <source>
        <dbReference type="ARBA" id="ARBA00011156"/>
    </source>
</evidence>
<comment type="caution">
    <text evidence="6">The sequence shown here is derived from an EMBL/GenBank/DDBJ whole genome shotgun (WGS) entry which is preliminary data.</text>
</comment>
<accession>A0ABW8PX80</accession>
<dbReference type="InterPro" id="IPR001082">
    <property type="entry name" value="Pilin"/>
</dbReference>
<comment type="similarity">
    <text evidence="1 4">Belongs to the N-Me-Phe pilin family.</text>
</comment>
<sequence>MKANQQGFTLIELLVVIAIIGILAAVAVPQYQKYIKRAEAAGAYASMSSLRTAIDAELFDKPASTQANLISAIPALVAADPEQHEVQIAGGGDAETIVLTKPIAQFAANATLTLTRTNATGVWACASTNVVEADRPQLPAACRP</sequence>
<gene>
    <name evidence="6" type="ORF">V6U78_07655</name>
</gene>
<dbReference type="PROSITE" id="PS00409">
    <property type="entry name" value="PROKAR_NTER_METHYL"/>
    <property type="match status" value="1"/>
</dbReference>